<organism evidence="2 3">
    <name type="scientific">Parasponia andersonii</name>
    <name type="common">Sponia andersonii</name>
    <dbReference type="NCBI Taxonomy" id="3476"/>
    <lineage>
        <taxon>Eukaryota</taxon>
        <taxon>Viridiplantae</taxon>
        <taxon>Streptophyta</taxon>
        <taxon>Embryophyta</taxon>
        <taxon>Tracheophyta</taxon>
        <taxon>Spermatophyta</taxon>
        <taxon>Magnoliopsida</taxon>
        <taxon>eudicotyledons</taxon>
        <taxon>Gunneridae</taxon>
        <taxon>Pentapetalae</taxon>
        <taxon>rosids</taxon>
        <taxon>fabids</taxon>
        <taxon>Rosales</taxon>
        <taxon>Cannabaceae</taxon>
        <taxon>Parasponia</taxon>
    </lineage>
</organism>
<dbReference type="AlphaFoldDB" id="A0A2P5B095"/>
<feature type="compositionally biased region" description="Low complexity" evidence="1">
    <location>
        <begin position="1"/>
        <end position="15"/>
    </location>
</feature>
<comment type="caution">
    <text evidence="2">The sequence shown here is derived from an EMBL/GenBank/DDBJ whole genome shotgun (WGS) entry which is preliminary data.</text>
</comment>
<protein>
    <submittedName>
        <fullName evidence="2">Uncharacterized protein</fullName>
    </submittedName>
</protein>
<sequence>PSSSFSSSTSFSSPFLLHNPPLATGDNPSLDSSCMPPPRPDATLSLVTVARRGS</sequence>
<name>A0A2P5B095_PARAD</name>
<feature type="non-terminal residue" evidence="2">
    <location>
        <position position="1"/>
    </location>
</feature>
<accession>A0A2P5B095</accession>
<dbReference type="EMBL" id="JXTB01000398">
    <property type="protein sequence ID" value="PON42171.1"/>
    <property type="molecule type" value="Genomic_DNA"/>
</dbReference>
<dbReference type="Proteomes" id="UP000237105">
    <property type="component" value="Unassembled WGS sequence"/>
</dbReference>
<keyword evidence="3" id="KW-1185">Reference proteome</keyword>
<reference evidence="3" key="1">
    <citation type="submission" date="2016-06" db="EMBL/GenBank/DDBJ databases">
        <title>Parallel loss of symbiosis genes in relatives of nitrogen-fixing non-legume Parasponia.</title>
        <authorList>
            <person name="Van Velzen R."/>
            <person name="Holmer R."/>
            <person name="Bu F."/>
            <person name="Rutten L."/>
            <person name="Van Zeijl A."/>
            <person name="Liu W."/>
            <person name="Santuari L."/>
            <person name="Cao Q."/>
            <person name="Sharma T."/>
            <person name="Shen D."/>
            <person name="Roswanjaya Y."/>
            <person name="Wardhani T."/>
            <person name="Kalhor M.S."/>
            <person name="Jansen J."/>
            <person name="Van den Hoogen J."/>
            <person name="Gungor B."/>
            <person name="Hartog M."/>
            <person name="Hontelez J."/>
            <person name="Verver J."/>
            <person name="Yang W.-C."/>
            <person name="Schijlen E."/>
            <person name="Repin R."/>
            <person name="Schilthuizen M."/>
            <person name="Schranz E."/>
            <person name="Heidstra R."/>
            <person name="Miyata K."/>
            <person name="Fedorova E."/>
            <person name="Kohlen W."/>
            <person name="Bisseling T."/>
            <person name="Smit S."/>
            <person name="Geurts R."/>
        </authorList>
    </citation>
    <scope>NUCLEOTIDE SEQUENCE [LARGE SCALE GENOMIC DNA]</scope>
    <source>
        <strain evidence="3">cv. WU1-14</strain>
    </source>
</reference>
<evidence type="ECO:0000256" key="1">
    <source>
        <dbReference type="SAM" id="MobiDB-lite"/>
    </source>
</evidence>
<evidence type="ECO:0000313" key="2">
    <source>
        <dbReference type="EMBL" id="PON42171.1"/>
    </source>
</evidence>
<proteinExistence type="predicted"/>
<feature type="region of interest" description="Disordered" evidence="1">
    <location>
        <begin position="1"/>
        <end position="54"/>
    </location>
</feature>
<gene>
    <name evidence="2" type="ORF">PanWU01x14_284110</name>
</gene>
<evidence type="ECO:0000313" key="3">
    <source>
        <dbReference type="Proteomes" id="UP000237105"/>
    </source>
</evidence>